<feature type="domain" description="GIY-YIG" evidence="1">
    <location>
        <begin position="18"/>
        <end position="106"/>
    </location>
</feature>
<dbReference type="SUPFAM" id="SSF82771">
    <property type="entry name" value="GIY-YIG endonuclease"/>
    <property type="match status" value="1"/>
</dbReference>
<keyword evidence="3" id="KW-1185">Reference proteome</keyword>
<protein>
    <submittedName>
        <fullName evidence="2">GIY-YIG nuclease family protein</fullName>
    </submittedName>
</protein>
<dbReference type="EMBL" id="JAKTTI010000022">
    <property type="protein sequence ID" value="MCH1626424.1"/>
    <property type="molecule type" value="Genomic_DNA"/>
</dbReference>
<dbReference type="InterPro" id="IPR035901">
    <property type="entry name" value="GIY-YIG_endonuc_sf"/>
</dbReference>
<comment type="caution">
    <text evidence="2">The sequence shown here is derived from an EMBL/GenBank/DDBJ whole genome shotgun (WGS) entry which is preliminary data.</text>
</comment>
<gene>
    <name evidence="2" type="ORF">MJG50_13880</name>
</gene>
<name>A0AAW5ECC4_9BACI</name>
<accession>A0AAW5ECC4</accession>
<dbReference type="AlphaFoldDB" id="A0AAW5ECC4"/>
<sequence length="113" mass="13327">MDRKKELKQMYKETPIEGGIFQIKNSMNGKLFIGSTKNFKTLNGLKFTLENGSHMNKKLQEEWSELGKNSFEIEILEVLKKKDNAYFDEKKELAKLEEKWLENLQPFGEHGYH</sequence>
<evidence type="ECO:0000313" key="2">
    <source>
        <dbReference type="EMBL" id="MCH1626424.1"/>
    </source>
</evidence>
<proteinExistence type="predicted"/>
<reference evidence="2" key="1">
    <citation type="submission" date="2022-02" db="EMBL/GenBank/DDBJ databases">
        <title>Fredinandcohnia quinoae sp. nov. isolated from Chenopodium quinoa seeds.</title>
        <authorList>
            <person name="Saati-Santamaria Z."/>
            <person name="Flores-Felix J.D."/>
            <person name="Igual J.M."/>
            <person name="Velazquez E."/>
            <person name="Garcia-Fraile P."/>
            <person name="Martinez-Molina E."/>
        </authorList>
    </citation>
    <scope>NUCLEOTIDE SEQUENCE</scope>
    <source>
        <strain evidence="2">SECRCQ15</strain>
    </source>
</reference>
<evidence type="ECO:0000313" key="3">
    <source>
        <dbReference type="Proteomes" id="UP001431131"/>
    </source>
</evidence>
<dbReference type="Gene3D" id="3.40.1440.10">
    <property type="entry name" value="GIY-YIG endonuclease"/>
    <property type="match status" value="1"/>
</dbReference>
<organism evidence="2 3">
    <name type="scientific">Fredinandcohnia quinoae</name>
    <dbReference type="NCBI Taxonomy" id="2918902"/>
    <lineage>
        <taxon>Bacteria</taxon>
        <taxon>Bacillati</taxon>
        <taxon>Bacillota</taxon>
        <taxon>Bacilli</taxon>
        <taxon>Bacillales</taxon>
        <taxon>Bacillaceae</taxon>
        <taxon>Fredinandcohnia</taxon>
    </lineage>
</organism>
<evidence type="ECO:0000259" key="1">
    <source>
        <dbReference type="Pfam" id="PF01541"/>
    </source>
</evidence>
<dbReference type="Pfam" id="PF01541">
    <property type="entry name" value="GIY-YIG"/>
    <property type="match status" value="1"/>
</dbReference>
<dbReference type="InterPro" id="IPR000305">
    <property type="entry name" value="GIY-YIG_endonuc"/>
</dbReference>
<dbReference type="Proteomes" id="UP001431131">
    <property type="component" value="Unassembled WGS sequence"/>
</dbReference>
<dbReference type="RefSeq" id="WP_240256341.1">
    <property type="nucleotide sequence ID" value="NZ_JAKTTI010000022.1"/>
</dbReference>
<dbReference type="CDD" id="cd10451">
    <property type="entry name" value="GIY-YIG_LuxR_like"/>
    <property type="match status" value="1"/>
</dbReference>